<dbReference type="Pfam" id="PF00005">
    <property type="entry name" value="ABC_tran"/>
    <property type="match status" value="1"/>
</dbReference>
<dbReference type="PANTHER" id="PTHR43038:SF2">
    <property type="entry name" value="RH61964P"/>
    <property type="match status" value="1"/>
</dbReference>
<proteinExistence type="predicted"/>
<feature type="transmembrane region" description="Helical" evidence="7">
    <location>
        <begin position="529"/>
        <end position="553"/>
    </location>
</feature>
<protein>
    <recommendedName>
        <fullName evidence="8">ABC transporter domain-containing protein</fullName>
    </recommendedName>
</protein>
<dbReference type="PROSITE" id="PS50893">
    <property type="entry name" value="ABC_TRANSPORTER_2"/>
    <property type="match status" value="1"/>
</dbReference>
<dbReference type="InterPro" id="IPR013525">
    <property type="entry name" value="ABC2_TM"/>
</dbReference>
<organism evidence="9 10">
    <name type="scientific">Nezara viridula</name>
    <name type="common">Southern green stink bug</name>
    <name type="synonym">Cimex viridulus</name>
    <dbReference type="NCBI Taxonomy" id="85310"/>
    <lineage>
        <taxon>Eukaryota</taxon>
        <taxon>Metazoa</taxon>
        <taxon>Ecdysozoa</taxon>
        <taxon>Arthropoda</taxon>
        <taxon>Hexapoda</taxon>
        <taxon>Insecta</taxon>
        <taxon>Pterygota</taxon>
        <taxon>Neoptera</taxon>
        <taxon>Paraneoptera</taxon>
        <taxon>Hemiptera</taxon>
        <taxon>Heteroptera</taxon>
        <taxon>Panheteroptera</taxon>
        <taxon>Pentatomomorpha</taxon>
        <taxon>Pentatomoidea</taxon>
        <taxon>Pentatomidae</taxon>
        <taxon>Pentatominae</taxon>
        <taxon>Nezara</taxon>
    </lineage>
</organism>
<evidence type="ECO:0000313" key="10">
    <source>
        <dbReference type="Proteomes" id="UP001152798"/>
    </source>
</evidence>
<dbReference type="InterPro" id="IPR003439">
    <property type="entry name" value="ABC_transporter-like_ATP-bd"/>
</dbReference>
<dbReference type="PROSITE" id="PS00211">
    <property type="entry name" value="ABC_TRANSPORTER_1"/>
    <property type="match status" value="1"/>
</dbReference>
<dbReference type="GO" id="GO:0140359">
    <property type="term" value="F:ABC-type transporter activity"/>
    <property type="evidence" value="ECO:0007669"/>
    <property type="project" value="InterPro"/>
</dbReference>
<dbReference type="Proteomes" id="UP001152798">
    <property type="component" value="Chromosome 1"/>
</dbReference>
<keyword evidence="3" id="KW-0547">Nucleotide-binding</keyword>
<keyword evidence="10" id="KW-1185">Reference proteome</keyword>
<feature type="domain" description="ABC transporter" evidence="8">
    <location>
        <begin position="15"/>
        <end position="245"/>
    </location>
</feature>
<dbReference type="AlphaFoldDB" id="A0A9P0E401"/>
<dbReference type="CDD" id="cd03230">
    <property type="entry name" value="ABC_DR_subfamily_A"/>
    <property type="match status" value="1"/>
</dbReference>
<feature type="transmembrane region" description="Helical" evidence="7">
    <location>
        <begin position="486"/>
        <end position="509"/>
    </location>
</feature>
<dbReference type="InterPro" id="IPR003593">
    <property type="entry name" value="AAA+_ATPase"/>
</dbReference>
<dbReference type="EMBL" id="OV725077">
    <property type="protein sequence ID" value="CAH1391286.1"/>
    <property type="molecule type" value="Genomic_DNA"/>
</dbReference>
<comment type="subcellular location">
    <subcellularLocation>
        <location evidence="1">Membrane</location>
        <topology evidence="1">Multi-pass membrane protein</topology>
    </subcellularLocation>
</comment>
<dbReference type="SUPFAM" id="SSF52540">
    <property type="entry name" value="P-loop containing nucleoside triphosphate hydrolases"/>
    <property type="match status" value="1"/>
</dbReference>
<dbReference type="GO" id="GO:0005524">
    <property type="term" value="F:ATP binding"/>
    <property type="evidence" value="ECO:0007669"/>
    <property type="project" value="UniProtKB-KW"/>
</dbReference>
<dbReference type="GO" id="GO:0016020">
    <property type="term" value="C:membrane"/>
    <property type="evidence" value="ECO:0007669"/>
    <property type="project" value="UniProtKB-SubCell"/>
</dbReference>
<dbReference type="InterPro" id="IPR017871">
    <property type="entry name" value="ABC_transporter-like_CS"/>
</dbReference>
<dbReference type="GO" id="GO:0016887">
    <property type="term" value="F:ATP hydrolysis activity"/>
    <property type="evidence" value="ECO:0007669"/>
    <property type="project" value="InterPro"/>
</dbReference>
<keyword evidence="4" id="KW-0067">ATP-binding</keyword>
<gene>
    <name evidence="9" type="ORF">NEZAVI_LOCUS2331</name>
</gene>
<dbReference type="PANTHER" id="PTHR43038">
    <property type="entry name" value="ATP-BINDING CASSETTE, SUB-FAMILY H, MEMBER 1"/>
    <property type="match status" value="1"/>
</dbReference>
<dbReference type="Gene3D" id="3.40.50.300">
    <property type="entry name" value="P-loop containing nucleotide triphosphate hydrolases"/>
    <property type="match status" value="1"/>
</dbReference>
<evidence type="ECO:0000256" key="4">
    <source>
        <dbReference type="ARBA" id="ARBA00022840"/>
    </source>
</evidence>
<sequence>MPNEPNMVNVPDNIIEIRDAYKSYTSGFSSSSYMDTAVFKGLSMTVERGSIYALLGPSGCGKTTLLKSIVGRCRIDGGEITLKIQDRSNIGYMPQDIGLVGEINIKETLSYYGWIYGIRGDKLEERKQILFSFLEIPPEHRRIMELSGGQKRRVSLCLALLHNPELLILDEPTVGIDPILSHNIWQYLLELSTVEKKTILLTTHYIEEARQSNKVGMMREGVLVLEGEARSLMDRYDCNTLEDVFVKLSYIQESERCDNTEMEKVLKPSVKPKLPLCDEKLFSFNCFIGYFLKNLYFIKYGFFGWFLMFFLPISTCVFFQYTIGRIPRDLKVGVINEELSIQHGNCENFSNLTCFPAFCGYLTLLEKQNIIPVTYNDTETAFENFMKNKIQGILHISENFTESLQERLYKSMTTPDSVIEQSEVKVWIDSTNKVIGDFLKYTVYHTFFDYLENLSQTCQWPVNHTLLPIQFNVPVFGKDNPGFIEFSVPGIVSILDFFLPVAYVLPILQDKRSGIVERSLISGLTNLEILAAYMAITMLLFLVQSACNVIILYGIYGHIFDGSIILGFTLMTLMGFNGLCFGLFVAVLCDTEIAATFIMSGVLISNTLTCGMLWAPEGMHSFLKRIRWLFPLSFATESYRAISNRAWTISHPVVYTGFISVIMWTLIFCLATFVLVKLKRGRGH</sequence>
<evidence type="ECO:0000256" key="2">
    <source>
        <dbReference type="ARBA" id="ARBA00022692"/>
    </source>
</evidence>
<feature type="transmembrane region" description="Helical" evidence="7">
    <location>
        <begin position="565"/>
        <end position="587"/>
    </location>
</feature>
<dbReference type="SMART" id="SM00382">
    <property type="entry name" value="AAA"/>
    <property type="match status" value="1"/>
</dbReference>
<feature type="transmembrane region" description="Helical" evidence="7">
    <location>
        <begin position="302"/>
        <end position="321"/>
    </location>
</feature>
<evidence type="ECO:0000256" key="3">
    <source>
        <dbReference type="ARBA" id="ARBA00022741"/>
    </source>
</evidence>
<evidence type="ECO:0000259" key="8">
    <source>
        <dbReference type="PROSITE" id="PS50893"/>
    </source>
</evidence>
<evidence type="ECO:0000256" key="6">
    <source>
        <dbReference type="ARBA" id="ARBA00023136"/>
    </source>
</evidence>
<dbReference type="OrthoDB" id="6604020at2759"/>
<keyword evidence="5 7" id="KW-1133">Transmembrane helix</keyword>
<keyword evidence="2 7" id="KW-0812">Transmembrane</keyword>
<evidence type="ECO:0000256" key="7">
    <source>
        <dbReference type="SAM" id="Phobius"/>
    </source>
</evidence>
<name>A0A9P0E401_NEZVI</name>
<accession>A0A9P0E401</accession>
<keyword evidence="6 7" id="KW-0472">Membrane</keyword>
<evidence type="ECO:0000256" key="5">
    <source>
        <dbReference type="ARBA" id="ARBA00022989"/>
    </source>
</evidence>
<dbReference type="Pfam" id="PF12698">
    <property type="entry name" value="ABC2_membrane_3"/>
    <property type="match status" value="1"/>
</dbReference>
<feature type="transmembrane region" description="Helical" evidence="7">
    <location>
        <begin position="593"/>
        <end position="614"/>
    </location>
</feature>
<dbReference type="InterPro" id="IPR027417">
    <property type="entry name" value="P-loop_NTPase"/>
</dbReference>
<feature type="transmembrane region" description="Helical" evidence="7">
    <location>
        <begin position="654"/>
        <end position="676"/>
    </location>
</feature>
<reference evidence="9" key="1">
    <citation type="submission" date="2022-01" db="EMBL/GenBank/DDBJ databases">
        <authorList>
            <person name="King R."/>
        </authorList>
    </citation>
    <scope>NUCLEOTIDE SEQUENCE</scope>
</reference>
<evidence type="ECO:0000313" key="9">
    <source>
        <dbReference type="EMBL" id="CAH1391286.1"/>
    </source>
</evidence>
<evidence type="ECO:0000256" key="1">
    <source>
        <dbReference type="ARBA" id="ARBA00004141"/>
    </source>
</evidence>